<keyword evidence="2" id="KW-0378">Hydrolase</keyword>
<dbReference type="SMART" id="SM00490">
    <property type="entry name" value="HELICc"/>
    <property type="match status" value="1"/>
</dbReference>
<dbReference type="GO" id="GO:0003676">
    <property type="term" value="F:nucleic acid binding"/>
    <property type="evidence" value="ECO:0007669"/>
    <property type="project" value="InterPro"/>
</dbReference>
<accession>A0AA92U2H3</accession>
<dbReference type="SUPFAM" id="SSF52540">
    <property type="entry name" value="P-loop containing nucleoside triphosphate hydrolases"/>
    <property type="match status" value="2"/>
</dbReference>
<dbReference type="InterPro" id="IPR011545">
    <property type="entry name" value="DEAD/DEAH_box_helicase_dom"/>
</dbReference>
<dbReference type="Pfam" id="PF00271">
    <property type="entry name" value="Helicase_C"/>
    <property type="match status" value="1"/>
</dbReference>
<dbReference type="PANTHER" id="PTHR47961">
    <property type="entry name" value="DNA POLYMERASE THETA, PUTATIVE (AFU_ORTHOLOGUE AFUA_1G05260)-RELATED"/>
    <property type="match status" value="1"/>
</dbReference>
<evidence type="ECO:0000259" key="5">
    <source>
        <dbReference type="PROSITE" id="PS51192"/>
    </source>
</evidence>
<dbReference type="SMART" id="SM00487">
    <property type="entry name" value="DEXDc"/>
    <property type="match status" value="1"/>
</dbReference>
<organism evidence="7 8">
    <name type="scientific">Segatella copri</name>
    <dbReference type="NCBI Taxonomy" id="165179"/>
    <lineage>
        <taxon>Bacteria</taxon>
        <taxon>Pseudomonadati</taxon>
        <taxon>Bacteroidota</taxon>
        <taxon>Bacteroidia</taxon>
        <taxon>Bacteroidales</taxon>
        <taxon>Prevotellaceae</taxon>
        <taxon>Segatella</taxon>
    </lineage>
</organism>
<evidence type="ECO:0000256" key="1">
    <source>
        <dbReference type="ARBA" id="ARBA00022741"/>
    </source>
</evidence>
<dbReference type="GO" id="GO:0005524">
    <property type="term" value="F:ATP binding"/>
    <property type="evidence" value="ECO:0007669"/>
    <property type="project" value="UniProtKB-KW"/>
</dbReference>
<dbReference type="EMBL" id="QSAQ01000029">
    <property type="protein sequence ID" value="RGW66763.1"/>
    <property type="molecule type" value="Genomic_DNA"/>
</dbReference>
<gene>
    <name evidence="7" type="ORF">DWV60_11035</name>
</gene>
<proteinExistence type="predicted"/>
<evidence type="ECO:0000256" key="4">
    <source>
        <dbReference type="ARBA" id="ARBA00022840"/>
    </source>
</evidence>
<keyword evidence="1" id="KW-0547">Nucleotide-binding</keyword>
<dbReference type="InterPro" id="IPR014001">
    <property type="entry name" value="Helicase_ATP-bd"/>
</dbReference>
<evidence type="ECO:0000259" key="6">
    <source>
        <dbReference type="PROSITE" id="PS51194"/>
    </source>
</evidence>
<name>A0AA92U2H3_9BACT</name>
<keyword evidence="3" id="KW-0347">Helicase</keyword>
<keyword evidence="4" id="KW-0067">ATP-binding</keyword>
<dbReference type="InterPro" id="IPR027417">
    <property type="entry name" value="P-loop_NTPase"/>
</dbReference>
<evidence type="ECO:0000313" key="7">
    <source>
        <dbReference type="EMBL" id="RGW66763.1"/>
    </source>
</evidence>
<evidence type="ECO:0000256" key="2">
    <source>
        <dbReference type="ARBA" id="ARBA00022801"/>
    </source>
</evidence>
<evidence type="ECO:0000256" key="3">
    <source>
        <dbReference type="ARBA" id="ARBA00022806"/>
    </source>
</evidence>
<reference evidence="7 8" key="1">
    <citation type="submission" date="2018-08" db="EMBL/GenBank/DDBJ databases">
        <title>A genome reference for cultivated species of the human gut microbiota.</title>
        <authorList>
            <person name="Zou Y."/>
            <person name="Xue W."/>
            <person name="Luo G."/>
        </authorList>
    </citation>
    <scope>NUCLEOTIDE SEQUENCE [LARGE SCALE GENOMIC DNA]</scope>
    <source>
        <strain evidence="7 8">AF11-14</strain>
    </source>
</reference>
<dbReference type="GO" id="GO:0016787">
    <property type="term" value="F:hydrolase activity"/>
    <property type="evidence" value="ECO:0007669"/>
    <property type="project" value="UniProtKB-KW"/>
</dbReference>
<evidence type="ECO:0000313" key="8">
    <source>
        <dbReference type="Proteomes" id="UP000286077"/>
    </source>
</evidence>
<protein>
    <recommendedName>
        <fullName evidence="9">DEAD/DEAH box helicase</fullName>
    </recommendedName>
</protein>
<dbReference type="Gene3D" id="3.40.50.300">
    <property type="entry name" value="P-loop containing nucleotide triphosphate hydrolases"/>
    <property type="match status" value="2"/>
</dbReference>
<dbReference type="PROSITE" id="PS51194">
    <property type="entry name" value="HELICASE_CTER"/>
    <property type="match status" value="1"/>
</dbReference>
<dbReference type="InterPro" id="IPR001650">
    <property type="entry name" value="Helicase_C-like"/>
</dbReference>
<feature type="domain" description="Helicase ATP-binding" evidence="5">
    <location>
        <begin position="242"/>
        <end position="412"/>
    </location>
</feature>
<dbReference type="PANTHER" id="PTHR47961:SF6">
    <property type="entry name" value="DNA-DIRECTED DNA POLYMERASE"/>
    <property type="match status" value="1"/>
</dbReference>
<dbReference type="AlphaFoldDB" id="A0AA92U2H3"/>
<dbReference type="Pfam" id="PF00270">
    <property type="entry name" value="DEAD"/>
    <property type="match status" value="1"/>
</dbReference>
<dbReference type="InterPro" id="IPR050474">
    <property type="entry name" value="Hel308_SKI2-like"/>
</dbReference>
<feature type="domain" description="Helicase C-terminal" evidence="6">
    <location>
        <begin position="514"/>
        <end position="686"/>
    </location>
</feature>
<dbReference type="PROSITE" id="PS51192">
    <property type="entry name" value="HELICASE_ATP_BIND_1"/>
    <property type="match status" value="1"/>
</dbReference>
<dbReference type="RefSeq" id="WP_118140646.1">
    <property type="nucleotide sequence ID" value="NZ_QSAQ01000029.1"/>
</dbReference>
<comment type="caution">
    <text evidence="7">The sequence shown here is derived from an EMBL/GenBank/DDBJ whole genome shotgun (WGS) entry which is preliminary data.</text>
</comment>
<evidence type="ECO:0008006" key="9">
    <source>
        <dbReference type="Google" id="ProtNLM"/>
    </source>
</evidence>
<sequence>MNHTLKKWIVDTVAADMRSAYRRAQVLPFVYDFMERYADFYVNMLTRMFNILDGEYSNEYDVDVRKAELLNIAHGMEIFNERWKQSEFVGVNRNDNALYVASIYYLCNYEAVAAMYIHDCRLADLRTDAARTIFYIISGGGINGNEIVEHGIKAWLTTGDNTELSKFKALLKKRAKLMNFDSADDFFDSQLLLHILKKFQKDNIRTDLYTLDNSISWNCYLEYSFRKHIFSFLPSQREALQKGLLSFNRSFSLRMPTSAGKSYITELLVYQELQKTPNAKILYLAPLRSLGHELREKYREISGQLGFTYRSLYGGSSMTGTEAILAEADLFITTPETFMSLEGAVDDILRQFTLVICDEGQLIESVERGLNYEMLLSRLRKQEHIRFLFISAIIPNIGDINTWLGGTEEEVGESTYRPCTIRFGLASTDKGCINLHVYENINKKVLFDFTSFVSEGECKGFKLDTQRNRACLMAMKALNAGSVMLYSTFKKGNSSCRKYGECIANIIQKGQLSSPRSFLKASQHGFLDILYEFSEYNFGTDYYETNFLKEGFAVHTASLPQEMREIVETGFESGALRMIICNSTLAEGVNFPIKTLVLGDIRHPLGKGLMEREVLMNVIGRVGRAGRETYGFVICAEDKWWFVKEAASGENLKDAKGMLNDIAFEILKAERKSHRQLTDEEVNSLLSENGLTESIDKMLMLSADDFTTKDDVPEDVSKASLSYHLGNDKHRKQIARIFSVRNNYLHGVSNDNIRIYKDTQISPSLQAALQTAITDDCGLSTLTIEDLSSYDWIEKVVSLTSLLVQIEDKIRVEALLSYWMAGLRYVEIADKMSLSIDDVVEQIEWLRCDFLLASKSILRYISIYFNIQTDIITKWAYLVEKGLNSKMQIMMLEKGLSDRSALHAIDRLTFNITQMTEDKNVLHDILRGRKDELLDALENEGLPILSLNRVEEYLN</sequence>
<dbReference type="Proteomes" id="UP000286077">
    <property type="component" value="Unassembled WGS sequence"/>
</dbReference>
<dbReference type="GO" id="GO:0004386">
    <property type="term" value="F:helicase activity"/>
    <property type="evidence" value="ECO:0007669"/>
    <property type="project" value="UniProtKB-KW"/>
</dbReference>